<sequence>MLPAYPKVRPQAHTSIHASFAYAVVRRFARPCCQNQNSFHPRSPPHSGQACRTHYGRPSPTYHRPSASAQICGRRCRIGRNLGHVLGAMPATWTTTVNSIRCSSSKHPPITVPETKQTPVEAPRRAPGSVNVLRPTVVSRQPLEVSTSASTKKPDGDAPDTRGMIPNTKRPHMRPPYPRTPFARERNQISPRSRSSNSHPCDTDAAHVRLHRSLRASREVAHRGRPAPRPSGFASSDSRLGVLPCPSRSTRAHLWMRM</sequence>
<evidence type="ECO:0000313" key="3">
    <source>
        <dbReference type="Proteomes" id="UP000256964"/>
    </source>
</evidence>
<name>A0A371DED6_9APHY</name>
<dbReference type="AlphaFoldDB" id="A0A371DED6"/>
<evidence type="ECO:0000256" key="1">
    <source>
        <dbReference type="SAM" id="MobiDB-lite"/>
    </source>
</evidence>
<dbReference type="EMBL" id="KZ857397">
    <property type="protein sequence ID" value="RDX50921.1"/>
    <property type="molecule type" value="Genomic_DNA"/>
</dbReference>
<protein>
    <submittedName>
        <fullName evidence="2">Uncharacterized protein</fullName>
    </submittedName>
</protein>
<feature type="region of interest" description="Disordered" evidence="1">
    <location>
        <begin position="100"/>
        <end position="239"/>
    </location>
</feature>
<reference evidence="2 3" key="1">
    <citation type="journal article" date="2018" name="Biotechnol. Biofuels">
        <title>Integrative visual omics of the white-rot fungus Polyporus brumalis exposes the biotechnological potential of its oxidative enzymes for delignifying raw plant biomass.</title>
        <authorList>
            <person name="Miyauchi S."/>
            <person name="Rancon A."/>
            <person name="Drula E."/>
            <person name="Hage H."/>
            <person name="Chaduli D."/>
            <person name="Favel A."/>
            <person name="Grisel S."/>
            <person name="Henrissat B."/>
            <person name="Herpoel-Gimbert I."/>
            <person name="Ruiz-Duenas F.J."/>
            <person name="Chevret D."/>
            <person name="Hainaut M."/>
            <person name="Lin J."/>
            <person name="Wang M."/>
            <person name="Pangilinan J."/>
            <person name="Lipzen A."/>
            <person name="Lesage-Meessen L."/>
            <person name="Navarro D."/>
            <person name="Riley R."/>
            <person name="Grigoriev I.V."/>
            <person name="Zhou S."/>
            <person name="Raouche S."/>
            <person name="Rosso M.N."/>
        </authorList>
    </citation>
    <scope>NUCLEOTIDE SEQUENCE [LARGE SCALE GENOMIC DNA]</scope>
    <source>
        <strain evidence="2 3">BRFM 1820</strain>
    </source>
</reference>
<keyword evidence="3" id="KW-1185">Reference proteome</keyword>
<feature type="compositionally biased region" description="Polar residues" evidence="1">
    <location>
        <begin position="188"/>
        <end position="200"/>
    </location>
</feature>
<feature type="region of interest" description="Disordered" evidence="1">
    <location>
        <begin position="38"/>
        <end position="66"/>
    </location>
</feature>
<gene>
    <name evidence="2" type="ORF">OH76DRAFT_372719</name>
</gene>
<organism evidence="2 3">
    <name type="scientific">Lentinus brumalis</name>
    <dbReference type="NCBI Taxonomy" id="2498619"/>
    <lineage>
        <taxon>Eukaryota</taxon>
        <taxon>Fungi</taxon>
        <taxon>Dikarya</taxon>
        <taxon>Basidiomycota</taxon>
        <taxon>Agaricomycotina</taxon>
        <taxon>Agaricomycetes</taxon>
        <taxon>Polyporales</taxon>
        <taxon>Polyporaceae</taxon>
        <taxon>Lentinus</taxon>
    </lineage>
</organism>
<evidence type="ECO:0000313" key="2">
    <source>
        <dbReference type="EMBL" id="RDX50921.1"/>
    </source>
</evidence>
<proteinExistence type="predicted"/>
<dbReference type="Proteomes" id="UP000256964">
    <property type="component" value="Unassembled WGS sequence"/>
</dbReference>
<accession>A0A371DED6</accession>